<dbReference type="CDD" id="cd05276">
    <property type="entry name" value="p53_inducible_oxidoreductase"/>
    <property type="match status" value="1"/>
</dbReference>
<evidence type="ECO:0000259" key="3">
    <source>
        <dbReference type="SMART" id="SM00829"/>
    </source>
</evidence>
<dbReference type="OrthoDB" id="9787435at2"/>
<dbReference type="SUPFAM" id="SSF51735">
    <property type="entry name" value="NAD(P)-binding Rossmann-fold domains"/>
    <property type="match status" value="1"/>
</dbReference>
<dbReference type="InterPro" id="IPR036291">
    <property type="entry name" value="NAD(P)-bd_dom_sf"/>
</dbReference>
<evidence type="ECO:0000256" key="2">
    <source>
        <dbReference type="ARBA" id="ARBA00023002"/>
    </source>
</evidence>
<dbReference type="InterPro" id="IPR020843">
    <property type="entry name" value="ER"/>
</dbReference>
<dbReference type="STRING" id="1048983.EL17_16870"/>
<protein>
    <recommendedName>
        <fullName evidence="3">Enoyl reductase (ER) domain-containing protein</fullName>
    </recommendedName>
</protein>
<keyword evidence="2" id="KW-0560">Oxidoreductase</keyword>
<dbReference type="InterPro" id="IPR014189">
    <property type="entry name" value="Quinone_OxRdtase_PIG3"/>
</dbReference>
<keyword evidence="5" id="KW-1185">Reference proteome</keyword>
<dbReference type="InterPro" id="IPR011032">
    <property type="entry name" value="GroES-like_sf"/>
</dbReference>
<name>A0A074KR37_9BACT</name>
<dbReference type="RefSeq" id="WP_035077627.1">
    <property type="nucleotide sequence ID" value="NZ_JMIH01000024.1"/>
</dbReference>
<dbReference type="SUPFAM" id="SSF50129">
    <property type="entry name" value="GroES-like"/>
    <property type="match status" value="1"/>
</dbReference>
<dbReference type="AlphaFoldDB" id="A0A074KR37"/>
<dbReference type="GO" id="GO:0070402">
    <property type="term" value="F:NADPH binding"/>
    <property type="evidence" value="ECO:0007669"/>
    <property type="project" value="TreeGrafter"/>
</dbReference>
<dbReference type="InterPro" id="IPR013154">
    <property type="entry name" value="ADH-like_N"/>
</dbReference>
<dbReference type="PANTHER" id="PTHR48106">
    <property type="entry name" value="QUINONE OXIDOREDUCTASE PIG3-RELATED"/>
    <property type="match status" value="1"/>
</dbReference>
<dbReference type="SMART" id="SM00829">
    <property type="entry name" value="PKS_ER"/>
    <property type="match status" value="1"/>
</dbReference>
<dbReference type="InterPro" id="IPR013149">
    <property type="entry name" value="ADH-like_C"/>
</dbReference>
<dbReference type="EMBL" id="JMIH01000024">
    <property type="protein sequence ID" value="KEO72416.1"/>
    <property type="molecule type" value="Genomic_DNA"/>
</dbReference>
<comment type="caution">
    <text evidence="4">The sequence shown here is derived from an EMBL/GenBank/DDBJ whole genome shotgun (WGS) entry which is preliminary data.</text>
</comment>
<accession>A0A074KR37</accession>
<evidence type="ECO:0000313" key="5">
    <source>
        <dbReference type="Proteomes" id="UP000027821"/>
    </source>
</evidence>
<dbReference type="NCBIfam" id="TIGR02824">
    <property type="entry name" value="quinone_pig3"/>
    <property type="match status" value="1"/>
</dbReference>
<organism evidence="4 5">
    <name type="scientific">Anditalea andensis</name>
    <dbReference type="NCBI Taxonomy" id="1048983"/>
    <lineage>
        <taxon>Bacteria</taxon>
        <taxon>Pseudomonadati</taxon>
        <taxon>Bacteroidota</taxon>
        <taxon>Cytophagia</taxon>
        <taxon>Cytophagales</taxon>
        <taxon>Cytophagaceae</taxon>
        <taxon>Anditalea</taxon>
    </lineage>
</organism>
<keyword evidence="1" id="KW-0521">NADP</keyword>
<feature type="domain" description="Enoyl reductase (ER)" evidence="3">
    <location>
        <begin position="10"/>
        <end position="323"/>
    </location>
</feature>
<reference evidence="4 5" key="1">
    <citation type="submission" date="2014-04" db="EMBL/GenBank/DDBJ databases">
        <title>Characterization and application of a salt tolerant electro-active bacterium.</title>
        <authorList>
            <person name="Yang L."/>
            <person name="Wei S."/>
            <person name="Tay Q.X.M."/>
        </authorList>
    </citation>
    <scope>NUCLEOTIDE SEQUENCE [LARGE SCALE GENOMIC DNA]</scope>
    <source>
        <strain evidence="4 5">LY1</strain>
    </source>
</reference>
<dbReference type="Pfam" id="PF00107">
    <property type="entry name" value="ADH_zinc_N"/>
    <property type="match status" value="1"/>
</dbReference>
<dbReference type="Proteomes" id="UP000027821">
    <property type="component" value="Unassembled WGS sequence"/>
</dbReference>
<dbReference type="Gene3D" id="3.90.180.10">
    <property type="entry name" value="Medium-chain alcohol dehydrogenases, catalytic domain"/>
    <property type="match status" value="1"/>
</dbReference>
<sequence>MKAIVINEPGDPGVLQLREVKMPLPGTGEVLIEVVAAGVNRPDIAQRKGKYPAPIGVPPDIPGLEVAGIVSQLGPNTKGFNVGDEVCALLAGGGYAEYVVAPYQQCLLVPKGISLQEAASLPETFFTVWNNVFDIAKFSSGETVLIHGGSSGIGVTGIQMIKAMGGNVYVTAGTDEKCRACLDLGADIAINYKKKDFKQELSKLTESQGIDIVLDMVGGEYTGKNLNLLKPFGRLVMINAMKGKIAEVDLVHIMKNRLTLTGSTLRAQSADYKGHIAQSLKDQIWPLFPKKIKPVIYKSFPLADAPKAHLLMESSEHIGKILLLLK</sequence>
<dbReference type="GO" id="GO:0016651">
    <property type="term" value="F:oxidoreductase activity, acting on NAD(P)H"/>
    <property type="evidence" value="ECO:0007669"/>
    <property type="project" value="TreeGrafter"/>
</dbReference>
<dbReference type="PANTHER" id="PTHR48106:SF8">
    <property type="entry name" value="OS02G0805600 PROTEIN"/>
    <property type="match status" value="1"/>
</dbReference>
<proteinExistence type="predicted"/>
<dbReference type="Gene3D" id="3.40.50.720">
    <property type="entry name" value="NAD(P)-binding Rossmann-like Domain"/>
    <property type="match status" value="1"/>
</dbReference>
<dbReference type="eggNOG" id="COG0604">
    <property type="taxonomic scope" value="Bacteria"/>
</dbReference>
<dbReference type="Pfam" id="PF08240">
    <property type="entry name" value="ADH_N"/>
    <property type="match status" value="1"/>
</dbReference>
<evidence type="ECO:0000313" key="4">
    <source>
        <dbReference type="EMBL" id="KEO72416.1"/>
    </source>
</evidence>
<gene>
    <name evidence="4" type="ORF">EL17_16870</name>
</gene>
<evidence type="ECO:0000256" key="1">
    <source>
        <dbReference type="ARBA" id="ARBA00022857"/>
    </source>
</evidence>